<keyword evidence="5" id="KW-1185">Reference proteome</keyword>
<evidence type="ECO:0000313" key="3">
    <source>
        <dbReference type="EMBL" id="MDP2521451.1"/>
    </source>
</evidence>
<organism evidence="2 4">
    <name type="scientific">Neptunomonas phycophila</name>
    <dbReference type="NCBI Taxonomy" id="1572645"/>
    <lineage>
        <taxon>Bacteria</taxon>
        <taxon>Pseudomonadati</taxon>
        <taxon>Pseudomonadota</taxon>
        <taxon>Gammaproteobacteria</taxon>
        <taxon>Oceanospirillales</taxon>
        <taxon>Oceanospirillaceae</taxon>
        <taxon>Neptunomonas</taxon>
    </lineage>
</organism>
<keyword evidence="1" id="KW-1133">Transmembrane helix</keyword>
<keyword evidence="1" id="KW-0472">Membrane</keyword>
<comment type="caution">
    <text evidence="2">The sequence shown here is derived from an EMBL/GenBank/DDBJ whole genome shotgun (WGS) entry which is preliminary data.</text>
</comment>
<protein>
    <submittedName>
        <fullName evidence="2">DUF4845 domain-containing protein</fullName>
    </submittedName>
</protein>
<name>A0AAW7XIM9_9GAMM</name>
<dbReference type="Proteomes" id="UP001177341">
    <property type="component" value="Unassembled WGS sequence"/>
</dbReference>
<evidence type="ECO:0000313" key="5">
    <source>
        <dbReference type="Proteomes" id="UP001177341"/>
    </source>
</evidence>
<dbReference type="RefSeq" id="WP_075173035.1">
    <property type="nucleotide sequence ID" value="NZ_CAXHZV010000002.1"/>
</dbReference>
<sequence>MILGTSLRQQRGASFFGTLIVVLMIGTFIAIGFKLYSPYLQHGTLTSVVENVANDREELSKPINVIRNNINKRLTINQVKLPSPEALTIVNEQGVIKFTINYEQRVPMFYNIDAVVKFNDYYEANQP</sequence>
<dbReference type="EMBL" id="JAUOPG010000002">
    <property type="protein sequence ID" value="MDO6452917.1"/>
    <property type="molecule type" value="Genomic_DNA"/>
</dbReference>
<keyword evidence="1" id="KW-0812">Transmembrane</keyword>
<evidence type="ECO:0000256" key="1">
    <source>
        <dbReference type="SAM" id="Phobius"/>
    </source>
</evidence>
<dbReference type="GeneID" id="89457190"/>
<dbReference type="InterPro" id="IPR032314">
    <property type="entry name" value="DUF4845"/>
</dbReference>
<evidence type="ECO:0000313" key="2">
    <source>
        <dbReference type="EMBL" id="MDO6452917.1"/>
    </source>
</evidence>
<evidence type="ECO:0000313" key="4">
    <source>
        <dbReference type="Proteomes" id="UP001169862"/>
    </source>
</evidence>
<dbReference type="Pfam" id="PF16137">
    <property type="entry name" value="DUF4845"/>
    <property type="match status" value="1"/>
</dbReference>
<dbReference type="AlphaFoldDB" id="A0AAW7XIM9"/>
<dbReference type="Proteomes" id="UP001169862">
    <property type="component" value="Unassembled WGS sequence"/>
</dbReference>
<feature type="transmembrane region" description="Helical" evidence="1">
    <location>
        <begin position="12"/>
        <end position="36"/>
    </location>
</feature>
<dbReference type="EMBL" id="JAUYVO010000002">
    <property type="protein sequence ID" value="MDP2521451.1"/>
    <property type="molecule type" value="Genomic_DNA"/>
</dbReference>
<accession>A0AAW7XIM9</accession>
<gene>
    <name evidence="2" type="ORF">Q4490_05005</name>
    <name evidence="3" type="ORF">Q8W30_02605</name>
</gene>
<proteinExistence type="predicted"/>
<reference evidence="2" key="1">
    <citation type="submission" date="2023-07" db="EMBL/GenBank/DDBJ databases">
        <title>Genome content predicts the carbon catabolic preferences of heterotrophic bacteria.</title>
        <authorList>
            <person name="Gralka M."/>
        </authorList>
    </citation>
    <scope>NUCLEOTIDE SEQUENCE</scope>
    <source>
        <strain evidence="3">5G01</strain>
        <strain evidence="2">I2M16</strain>
    </source>
</reference>